<organism evidence="1 2">
    <name type="scientific">Sinobacterium caligoides</name>
    <dbReference type="NCBI Taxonomy" id="933926"/>
    <lineage>
        <taxon>Bacteria</taxon>
        <taxon>Pseudomonadati</taxon>
        <taxon>Pseudomonadota</taxon>
        <taxon>Gammaproteobacteria</taxon>
        <taxon>Cellvibrionales</taxon>
        <taxon>Spongiibacteraceae</taxon>
        <taxon>Sinobacterium</taxon>
    </lineage>
</organism>
<evidence type="ECO:0000313" key="1">
    <source>
        <dbReference type="EMBL" id="ROS05400.1"/>
    </source>
</evidence>
<sequence length="132" mass="14806">MNDSKALAAEHIHTLHHWIHQVFTDASGEGRAVIPRLLAAFDAQFTMVTQQGAVIKLPQLSQLFNTSLGRRPELAIVIEDVVPFSEHNGVVTIRYREIHREAALTAERISTAIIDTTGEQVRWLYLHETPCA</sequence>
<dbReference type="Proteomes" id="UP000275394">
    <property type="component" value="Unassembled WGS sequence"/>
</dbReference>
<comment type="caution">
    <text evidence="1">The sequence shown here is derived from an EMBL/GenBank/DDBJ whole genome shotgun (WGS) entry which is preliminary data.</text>
</comment>
<dbReference type="EMBL" id="RKHR01000003">
    <property type="protein sequence ID" value="ROS05400.1"/>
    <property type="molecule type" value="Genomic_DNA"/>
</dbReference>
<dbReference type="OrthoDB" id="8912060at2"/>
<evidence type="ECO:0008006" key="3">
    <source>
        <dbReference type="Google" id="ProtNLM"/>
    </source>
</evidence>
<dbReference type="RefSeq" id="WP_123711309.1">
    <property type="nucleotide sequence ID" value="NZ_RKHR01000003.1"/>
</dbReference>
<gene>
    <name evidence="1" type="ORF">EDC56_0930</name>
</gene>
<accession>A0A3N2DZY5</accession>
<reference evidence="1 2" key="1">
    <citation type="submission" date="2018-11" db="EMBL/GenBank/DDBJ databases">
        <title>Genomic Encyclopedia of Type Strains, Phase IV (KMG-IV): sequencing the most valuable type-strain genomes for metagenomic binning, comparative biology and taxonomic classification.</title>
        <authorList>
            <person name="Goeker M."/>
        </authorList>
    </citation>
    <scope>NUCLEOTIDE SEQUENCE [LARGE SCALE GENOMIC DNA]</scope>
    <source>
        <strain evidence="1 2">DSM 100316</strain>
    </source>
</reference>
<dbReference type="InterPro" id="IPR032710">
    <property type="entry name" value="NTF2-like_dom_sf"/>
</dbReference>
<keyword evidence="2" id="KW-1185">Reference proteome</keyword>
<name>A0A3N2DZY5_9GAMM</name>
<protein>
    <recommendedName>
        <fullName evidence="3">DUF4440 domain-containing protein</fullName>
    </recommendedName>
</protein>
<dbReference type="Gene3D" id="3.10.450.50">
    <property type="match status" value="1"/>
</dbReference>
<evidence type="ECO:0000313" key="2">
    <source>
        <dbReference type="Proteomes" id="UP000275394"/>
    </source>
</evidence>
<dbReference type="AlphaFoldDB" id="A0A3N2DZY5"/>
<dbReference type="SUPFAM" id="SSF54427">
    <property type="entry name" value="NTF2-like"/>
    <property type="match status" value="1"/>
</dbReference>
<proteinExistence type="predicted"/>